<dbReference type="Proteomes" id="UP000652720">
    <property type="component" value="Unassembled WGS sequence"/>
</dbReference>
<organism evidence="1 4">
    <name type="scientific">Deinococcus wulumuqiensis</name>
    <dbReference type="NCBI Taxonomy" id="980427"/>
    <lineage>
        <taxon>Bacteria</taxon>
        <taxon>Thermotogati</taxon>
        <taxon>Deinococcota</taxon>
        <taxon>Deinococci</taxon>
        <taxon>Deinococcales</taxon>
        <taxon>Deinococcaceae</taxon>
        <taxon>Deinococcus</taxon>
    </lineage>
</organism>
<evidence type="ECO:0000313" key="3">
    <source>
        <dbReference type="Proteomes" id="UP000630135"/>
    </source>
</evidence>
<evidence type="ECO:0000313" key="1">
    <source>
        <dbReference type="EMBL" id="GGI91820.1"/>
    </source>
</evidence>
<dbReference type="AlphaFoldDB" id="A0AAV4KCD9"/>
<keyword evidence="3" id="KW-1185">Reference proteome</keyword>
<dbReference type="EMBL" id="BMMA01000040">
    <property type="protein sequence ID" value="GGI91820.1"/>
    <property type="molecule type" value="Genomic_DNA"/>
</dbReference>
<reference evidence="1" key="4">
    <citation type="submission" date="2023-08" db="EMBL/GenBank/DDBJ databases">
        <authorList>
            <person name="Sun Q."/>
            <person name="Zhou Y."/>
        </authorList>
    </citation>
    <scope>NUCLEOTIDE SEQUENCE</scope>
    <source>
        <strain evidence="2">CGMCC 1.8884</strain>
        <strain evidence="1">CGMCC 1.8885</strain>
    </source>
</reference>
<evidence type="ECO:0000313" key="2">
    <source>
        <dbReference type="EMBL" id="GGP31055.1"/>
    </source>
</evidence>
<proteinExistence type="predicted"/>
<comment type="caution">
    <text evidence="1">The sequence shown here is derived from an EMBL/GenBank/DDBJ whole genome shotgun (WGS) entry which is preliminary data.</text>
</comment>
<dbReference type="RefSeq" id="WP_017871271.1">
    <property type="nucleotide sequence ID" value="NZ_BMLZ01000049.1"/>
</dbReference>
<accession>A0AAV4KCD9</accession>
<evidence type="ECO:0000313" key="4">
    <source>
        <dbReference type="Proteomes" id="UP000652720"/>
    </source>
</evidence>
<sequence length="118" mass="12902">MGGGYVIQKAHDAAPQGRQAELLASATVQALLADLRENLARAEQGVDPSWHDHARAALLDYLPETVQLHGARLGHAHDPAFLTALNGIRSIALAYADARERDWEAQQRFLAEKARSLE</sequence>
<dbReference type="GeneID" id="59165352"/>
<dbReference type="EMBL" id="BMLZ01000049">
    <property type="protein sequence ID" value="GGP31055.1"/>
    <property type="molecule type" value="Genomic_DNA"/>
</dbReference>
<protein>
    <submittedName>
        <fullName evidence="1">Uncharacterized protein</fullName>
    </submittedName>
</protein>
<dbReference type="Proteomes" id="UP000630135">
    <property type="component" value="Unassembled WGS sequence"/>
</dbReference>
<reference evidence="1" key="2">
    <citation type="journal article" date="2014" name="Int. J. Syst. Evol. Microbiol.">
        <title>Complete genome sequence of Corynebacterium casei LMG S-19264T (=DSM 44701T), isolated from a smear-ripened cheese.</title>
        <authorList>
            <consortium name="US DOE Joint Genome Institute (JGI-PGF)"/>
            <person name="Walter F."/>
            <person name="Albersmeier A."/>
            <person name="Kalinowski J."/>
            <person name="Ruckert C."/>
        </authorList>
    </citation>
    <scope>NUCLEOTIDE SEQUENCE</scope>
    <source>
        <strain evidence="1">CGMCC 1.8885</strain>
    </source>
</reference>
<reference evidence="3" key="3">
    <citation type="journal article" date="2019" name="Int. J. Syst. Evol. Microbiol.">
        <title>The Global Catalogue of Microorganisms (GCM) 10K type strain sequencing project: providing services to taxonomists for standard genome sequencing and annotation.</title>
        <authorList>
            <consortium name="The Broad Institute Genomics Platform"/>
            <consortium name="The Broad Institute Genome Sequencing Center for Infectious Disease"/>
            <person name="Wu L."/>
            <person name="Ma J."/>
        </authorList>
    </citation>
    <scope>NUCLEOTIDE SEQUENCE [LARGE SCALE GENOMIC DNA]</scope>
    <source>
        <strain evidence="3">CGMCC 1.8884</strain>
    </source>
</reference>
<name>A0AAV4KCD9_9DEIO</name>
<gene>
    <name evidence="2" type="ORF">GCM10008021_27060</name>
    <name evidence="1" type="ORF">GCM10010914_27860</name>
</gene>
<reference evidence="2" key="1">
    <citation type="journal article" date="2014" name="Int. J. Syst. Evol. Microbiol.">
        <title>Complete genome of a new Firmicutes species belonging to the dominant human colonic microbiota ('Ruminococcus bicirculans') reveals two chromosomes and a selective capacity to utilize plant glucans.</title>
        <authorList>
            <consortium name="NISC Comparative Sequencing Program"/>
            <person name="Wegmann U."/>
            <person name="Louis P."/>
            <person name="Goesmann A."/>
            <person name="Henrissat B."/>
            <person name="Duncan S.H."/>
            <person name="Flint H.J."/>
        </authorList>
    </citation>
    <scope>NUCLEOTIDE SEQUENCE</scope>
    <source>
        <strain evidence="2">CGMCC 1.8884</strain>
    </source>
</reference>